<dbReference type="EMBL" id="BMNG01000015">
    <property type="protein sequence ID" value="GGO54064.1"/>
    <property type="molecule type" value="Genomic_DNA"/>
</dbReference>
<dbReference type="NCBIfam" id="NF046119">
    <property type="entry name" value="memb_SCO4225"/>
    <property type="match status" value="1"/>
</dbReference>
<sequence>MTNASRPRLHALLALATDTWLARAYLGVVAASLGFYLGAWYVGPDPGLAGFYPFLATAPLGVLAFLASVPAEYSSLTWLSPSIFAVGTALAGLFNAVLLGRLARRVRTREPRSATT</sequence>
<dbReference type="RefSeq" id="WP_189176500.1">
    <property type="nucleotide sequence ID" value="NZ_BMNG01000015.1"/>
</dbReference>
<evidence type="ECO:0000313" key="3">
    <source>
        <dbReference type="Proteomes" id="UP000656881"/>
    </source>
</evidence>
<proteinExistence type="predicted"/>
<dbReference type="Pfam" id="PF25637">
    <property type="entry name" value="DUF7942"/>
    <property type="match status" value="1"/>
</dbReference>
<feature type="transmembrane region" description="Helical" evidence="1">
    <location>
        <begin position="49"/>
        <end position="71"/>
    </location>
</feature>
<feature type="transmembrane region" description="Helical" evidence="1">
    <location>
        <begin position="83"/>
        <end position="103"/>
    </location>
</feature>
<accession>A0ABQ2MLV9</accession>
<keyword evidence="1" id="KW-0812">Transmembrane</keyword>
<keyword evidence="1" id="KW-1133">Transmembrane helix</keyword>
<dbReference type="InterPro" id="IPR057702">
    <property type="entry name" value="DUF7942"/>
</dbReference>
<gene>
    <name evidence="2" type="ORF">GCM10012286_62950</name>
</gene>
<comment type="caution">
    <text evidence="2">The sequence shown here is derived from an EMBL/GenBank/DDBJ whole genome shotgun (WGS) entry which is preliminary data.</text>
</comment>
<keyword evidence="3" id="KW-1185">Reference proteome</keyword>
<protein>
    <recommendedName>
        <fullName evidence="4">Integral membrane protein</fullName>
    </recommendedName>
</protein>
<evidence type="ECO:0000313" key="2">
    <source>
        <dbReference type="EMBL" id="GGO54064.1"/>
    </source>
</evidence>
<evidence type="ECO:0008006" key="4">
    <source>
        <dbReference type="Google" id="ProtNLM"/>
    </source>
</evidence>
<reference evidence="3" key="1">
    <citation type="journal article" date="2019" name="Int. J. Syst. Evol. Microbiol.">
        <title>The Global Catalogue of Microorganisms (GCM) 10K type strain sequencing project: providing services to taxonomists for standard genome sequencing and annotation.</title>
        <authorList>
            <consortium name="The Broad Institute Genomics Platform"/>
            <consortium name="The Broad Institute Genome Sequencing Center for Infectious Disease"/>
            <person name="Wu L."/>
            <person name="Ma J."/>
        </authorList>
    </citation>
    <scope>NUCLEOTIDE SEQUENCE [LARGE SCALE GENOMIC DNA]</scope>
    <source>
        <strain evidence="3">CGMCC 4.7349</strain>
    </source>
</reference>
<feature type="transmembrane region" description="Helical" evidence="1">
    <location>
        <begin position="20"/>
        <end position="42"/>
    </location>
</feature>
<organism evidence="2 3">
    <name type="scientific">Streptomyces lasiicapitis</name>
    <dbReference type="NCBI Taxonomy" id="1923961"/>
    <lineage>
        <taxon>Bacteria</taxon>
        <taxon>Bacillati</taxon>
        <taxon>Actinomycetota</taxon>
        <taxon>Actinomycetes</taxon>
        <taxon>Kitasatosporales</taxon>
        <taxon>Streptomycetaceae</taxon>
        <taxon>Streptomyces</taxon>
    </lineage>
</organism>
<name>A0ABQ2MLV9_9ACTN</name>
<evidence type="ECO:0000256" key="1">
    <source>
        <dbReference type="SAM" id="Phobius"/>
    </source>
</evidence>
<dbReference type="Proteomes" id="UP000656881">
    <property type="component" value="Unassembled WGS sequence"/>
</dbReference>
<keyword evidence="1" id="KW-0472">Membrane</keyword>